<dbReference type="Proteomes" id="UP000828048">
    <property type="component" value="Chromosome 2"/>
</dbReference>
<keyword evidence="2" id="KW-1185">Reference proteome</keyword>
<organism evidence="1 2">
    <name type="scientific">Vaccinium darrowii</name>
    <dbReference type="NCBI Taxonomy" id="229202"/>
    <lineage>
        <taxon>Eukaryota</taxon>
        <taxon>Viridiplantae</taxon>
        <taxon>Streptophyta</taxon>
        <taxon>Embryophyta</taxon>
        <taxon>Tracheophyta</taxon>
        <taxon>Spermatophyta</taxon>
        <taxon>Magnoliopsida</taxon>
        <taxon>eudicotyledons</taxon>
        <taxon>Gunneridae</taxon>
        <taxon>Pentapetalae</taxon>
        <taxon>asterids</taxon>
        <taxon>Ericales</taxon>
        <taxon>Ericaceae</taxon>
        <taxon>Vaccinioideae</taxon>
        <taxon>Vaccinieae</taxon>
        <taxon>Vaccinium</taxon>
    </lineage>
</organism>
<protein>
    <submittedName>
        <fullName evidence="1">Uncharacterized protein</fullName>
    </submittedName>
</protein>
<proteinExistence type="predicted"/>
<comment type="caution">
    <text evidence="1">The sequence shown here is derived from an EMBL/GenBank/DDBJ whole genome shotgun (WGS) entry which is preliminary data.</text>
</comment>
<reference evidence="1 2" key="1">
    <citation type="journal article" date="2021" name="Hortic Res">
        <title>High-quality reference genome and annotation aids understanding of berry development for evergreen blueberry (Vaccinium darrowii).</title>
        <authorList>
            <person name="Yu J."/>
            <person name="Hulse-Kemp A.M."/>
            <person name="Babiker E."/>
            <person name="Staton M."/>
        </authorList>
    </citation>
    <scope>NUCLEOTIDE SEQUENCE [LARGE SCALE GENOMIC DNA]</scope>
    <source>
        <strain evidence="2">cv. NJ 8807/NJ 8810</strain>
        <tissue evidence="1">Young leaf</tissue>
    </source>
</reference>
<sequence>MPGSSTRIFSPEVIYPNMFTYSSVLRACHGLPNLRQLHSWIIKSGLDSDVFVQSALIDIYSKWGGSHNALSVFDEMVTGDSIVSNSIIGGFCSDH</sequence>
<accession>A0ACB7X440</accession>
<gene>
    <name evidence="1" type="ORF">Vadar_026545</name>
</gene>
<evidence type="ECO:0000313" key="2">
    <source>
        <dbReference type="Proteomes" id="UP000828048"/>
    </source>
</evidence>
<evidence type="ECO:0000313" key="1">
    <source>
        <dbReference type="EMBL" id="KAH7835487.1"/>
    </source>
</evidence>
<dbReference type="EMBL" id="CM037152">
    <property type="protein sequence ID" value="KAH7835487.1"/>
    <property type="molecule type" value="Genomic_DNA"/>
</dbReference>
<name>A0ACB7X440_9ERIC</name>